<accession>A0A367JKP4</accession>
<evidence type="ECO:0000313" key="2">
    <source>
        <dbReference type="EMBL" id="RCH90455.1"/>
    </source>
</evidence>
<proteinExistence type="predicted"/>
<reference evidence="2 3" key="1">
    <citation type="journal article" date="2018" name="G3 (Bethesda)">
        <title>Phylogenetic and Phylogenomic Definition of Rhizopus Species.</title>
        <authorList>
            <person name="Gryganskyi A.P."/>
            <person name="Golan J."/>
            <person name="Dolatabadi S."/>
            <person name="Mondo S."/>
            <person name="Robb S."/>
            <person name="Idnurm A."/>
            <person name="Muszewska A."/>
            <person name="Steczkiewicz K."/>
            <person name="Masonjones S."/>
            <person name="Liao H.L."/>
            <person name="Gajdeczka M.T."/>
            <person name="Anike F."/>
            <person name="Vuek A."/>
            <person name="Anishchenko I.M."/>
            <person name="Voigt K."/>
            <person name="de Hoog G.S."/>
            <person name="Smith M.E."/>
            <person name="Heitman J."/>
            <person name="Vilgalys R."/>
            <person name="Stajich J.E."/>
        </authorList>
    </citation>
    <scope>NUCLEOTIDE SEQUENCE [LARGE SCALE GENOMIC DNA]</scope>
    <source>
        <strain evidence="2 3">LSU 92-RS-03</strain>
    </source>
</reference>
<organism evidence="2 3">
    <name type="scientific">Rhizopus stolonifer</name>
    <name type="common">Rhizopus nigricans</name>
    <dbReference type="NCBI Taxonomy" id="4846"/>
    <lineage>
        <taxon>Eukaryota</taxon>
        <taxon>Fungi</taxon>
        <taxon>Fungi incertae sedis</taxon>
        <taxon>Mucoromycota</taxon>
        <taxon>Mucoromycotina</taxon>
        <taxon>Mucoromycetes</taxon>
        <taxon>Mucorales</taxon>
        <taxon>Mucorineae</taxon>
        <taxon>Rhizopodaceae</taxon>
        <taxon>Rhizopus</taxon>
    </lineage>
</organism>
<evidence type="ECO:0000256" key="1">
    <source>
        <dbReference type="SAM" id="MobiDB-lite"/>
    </source>
</evidence>
<name>A0A367JKP4_RHIST</name>
<comment type="caution">
    <text evidence="2">The sequence shown here is derived from an EMBL/GenBank/DDBJ whole genome shotgun (WGS) entry which is preliminary data.</text>
</comment>
<dbReference type="AlphaFoldDB" id="A0A367JKP4"/>
<gene>
    <name evidence="2" type="ORF">CU098_009084</name>
</gene>
<sequence>MSERARFVSARIQEEQQNRLMKFISTMKLIKMKRRMAKKKDVLYTQYLGIYGVIDHAIEKLRLLGPVNHRAEIAIADGEWRGEKLKRKRDVFDEECGARPTKKMRVEIPQLIGKRRREEEDPSSDAPPAKKRRIGDMVASQGQATISGFVVKYSRTI</sequence>
<protein>
    <submittedName>
        <fullName evidence="2">Uncharacterized protein</fullName>
    </submittedName>
</protein>
<keyword evidence="3" id="KW-1185">Reference proteome</keyword>
<evidence type="ECO:0000313" key="3">
    <source>
        <dbReference type="Proteomes" id="UP000253551"/>
    </source>
</evidence>
<dbReference type="Proteomes" id="UP000253551">
    <property type="component" value="Unassembled WGS sequence"/>
</dbReference>
<dbReference type="EMBL" id="PJQM01003155">
    <property type="protein sequence ID" value="RCH90455.1"/>
    <property type="molecule type" value="Genomic_DNA"/>
</dbReference>
<feature type="region of interest" description="Disordered" evidence="1">
    <location>
        <begin position="108"/>
        <end position="139"/>
    </location>
</feature>